<sequence>MDIHIKKFKELSTYELYEILKVRVNIFVVEQNCPYHECDDKDQASFHLFAQEENKIIGYLRIIPEGISYNEVSIGRVLVVQDYRGRGIAKNLMSKGLRYIEDTMGKSQVRISAQKYLVKAYQDLGFKVVSEEYLEDGIPHIEMLYSNTH</sequence>
<dbReference type="EMBL" id="WBZC01000057">
    <property type="protein sequence ID" value="KAB3531303.1"/>
    <property type="molecule type" value="Genomic_DNA"/>
</dbReference>
<dbReference type="Gene3D" id="3.40.630.30">
    <property type="match status" value="1"/>
</dbReference>
<dbReference type="InterPro" id="IPR000182">
    <property type="entry name" value="GNAT_dom"/>
</dbReference>
<dbReference type="RefSeq" id="WP_151862021.1">
    <property type="nucleotide sequence ID" value="NZ_WBZC01000057.1"/>
</dbReference>
<dbReference type="Pfam" id="PF13673">
    <property type="entry name" value="Acetyltransf_10"/>
    <property type="match status" value="1"/>
</dbReference>
<reference evidence="2 3" key="1">
    <citation type="submission" date="2019-10" db="EMBL/GenBank/DDBJ databases">
        <title>Alkaliphilus serpentinus sp. nov. and Alkaliphilus pronyensis sp. nov., two novel anaerobic alkaliphilic species isolated from the serpentinized-hosted hydrothermal field of the Prony Bay (New Caledonia).</title>
        <authorList>
            <person name="Postec A."/>
        </authorList>
    </citation>
    <scope>NUCLEOTIDE SEQUENCE [LARGE SCALE GENOMIC DNA]</scope>
    <source>
        <strain evidence="2 3">LacV</strain>
    </source>
</reference>
<comment type="caution">
    <text evidence="2">The sequence shown here is derived from an EMBL/GenBank/DDBJ whole genome shotgun (WGS) entry which is preliminary data.</text>
</comment>
<dbReference type="OrthoDB" id="9796171at2"/>
<dbReference type="Proteomes" id="UP000432715">
    <property type="component" value="Unassembled WGS sequence"/>
</dbReference>
<dbReference type="PROSITE" id="PS51186">
    <property type="entry name" value="GNAT"/>
    <property type="match status" value="1"/>
</dbReference>
<feature type="domain" description="N-acetyltransferase" evidence="1">
    <location>
        <begin position="3"/>
        <end position="148"/>
    </location>
</feature>
<keyword evidence="2" id="KW-0808">Transferase</keyword>
<gene>
    <name evidence="2" type="ORF">F8154_12830</name>
</gene>
<accession>A0A6I0FCN5</accession>
<proteinExistence type="predicted"/>
<keyword evidence="3" id="KW-1185">Reference proteome</keyword>
<evidence type="ECO:0000313" key="3">
    <source>
        <dbReference type="Proteomes" id="UP000432715"/>
    </source>
</evidence>
<dbReference type="AlphaFoldDB" id="A0A6I0FCN5"/>
<dbReference type="InterPro" id="IPR016181">
    <property type="entry name" value="Acyl_CoA_acyltransferase"/>
</dbReference>
<evidence type="ECO:0000313" key="2">
    <source>
        <dbReference type="EMBL" id="KAB3531303.1"/>
    </source>
</evidence>
<protein>
    <submittedName>
        <fullName evidence="2">GNAT family N-acetyltransferase</fullName>
    </submittedName>
</protein>
<name>A0A6I0FCN5_9FIRM</name>
<dbReference type="GO" id="GO:0016747">
    <property type="term" value="F:acyltransferase activity, transferring groups other than amino-acyl groups"/>
    <property type="evidence" value="ECO:0007669"/>
    <property type="project" value="InterPro"/>
</dbReference>
<dbReference type="SUPFAM" id="SSF55729">
    <property type="entry name" value="Acyl-CoA N-acyltransferases (Nat)"/>
    <property type="match status" value="1"/>
</dbReference>
<organism evidence="2 3">
    <name type="scientific">Alkaliphilus pronyensis</name>
    <dbReference type="NCBI Taxonomy" id="1482732"/>
    <lineage>
        <taxon>Bacteria</taxon>
        <taxon>Bacillati</taxon>
        <taxon>Bacillota</taxon>
        <taxon>Clostridia</taxon>
        <taxon>Peptostreptococcales</taxon>
        <taxon>Natronincolaceae</taxon>
        <taxon>Alkaliphilus</taxon>
    </lineage>
</organism>
<dbReference type="CDD" id="cd04301">
    <property type="entry name" value="NAT_SF"/>
    <property type="match status" value="1"/>
</dbReference>
<evidence type="ECO:0000259" key="1">
    <source>
        <dbReference type="PROSITE" id="PS51186"/>
    </source>
</evidence>